<sequence>MLDALAPQDVGQGCVVADGLCLAIEALYGTDAMLGDVARHRAERTPQHGGVFVKRAKLGQDLRADLPAIGPDTIAAAQAAGLTAIALQAGRVVVLDRPAVLAAAEAAQIAIWAAP</sequence>
<dbReference type="InterPro" id="IPR043167">
    <property type="entry name" value="LpxI_C_sf"/>
</dbReference>
<evidence type="ECO:0000259" key="1">
    <source>
        <dbReference type="Pfam" id="PF06230"/>
    </source>
</evidence>
<feature type="domain" description="LpxI C-terminal" evidence="1">
    <location>
        <begin position="2"/>
        <end position="112"/>
    </location>
</feature>
<dbReference type="InterPro" id="IPR053174">
    <property type="entry name" value="LpxI"/>
</dbReference>
<proteinExistence type="predicted"/>
<dbReference type="Gene3D" id="3.40.140.80">
    <property type="match status" value="1"/>
</dbReference>
<organism evidence="2 3">
    <name type="scientific">Pararhodobacter zhoushanensis</name>
    <dbReference type="NCBI Taxonomy" id="2479545"/>
    <lineage>
        <taxon>Bacteria</taxon>
        <taxon>Pseudomonadati</taxon>
        <taxon>Pseudomonadota</taxon>
        <taxon>Alphaproteobacteria</taxon>
        <taxon>Rhodobacterales</taxon>
        <taxon>Paracoccaceae</taxon>
        <taxon>Pararhodobacter</taxon>
    </lineage>
</organism>
<dbReference type="EMBL" id="JAPDFL010000001">
    <property type="protein sequence ID" value="MCW1932781.1"/>
    <property type="molecule type" value="Genomic_DNA"/>
</dbReference>
<dbReference type="PANTHER" id="PTHR39962">
    <property type="entry name" value="BLL4848 PROTEIN"/>
    <property type="match status" value="1"/>
</dbReference>
<protein>
    <submittedName>
        <fullName evidence="2">LpxI family protein</fullName>
    </submittedName>
</protein>
<evidence type="ECO:0000313" key="2">
    <source>
        <dbReference type="EMBL" id="MCW1932781.1"/>
    </source>
</evidence>
<dbReference type="InterPro" id="IPR010415">
    <property type="entry name" value="LpxI_C"/>
</dbReference>
<reference evidence="2 3" key="1">
    <citation type="submission" date="2022-10" db="EMBL/GenBank/DDBJ databases">
        <title>Pararhodobacter sp. nov., isolated from marine algae.</title>
        <authorList>
            <person name="Choi B.J."/>
            <person name="Kim J.M."/>
            <person name="Lee J.K."/>
            <person name="Choi D.G."/>
            <person name="Jeon C.O."/>
        </authorList>
    </citation>
    <scope>NUCLEOTIDE SEQUENCE [LARGE SCALE GENOMIC DNA]</scope>
    <source>
        <strain evidence="2 3">ZQ420</strain>
    </source>
</reference>
<evidence type="ECO:0000313" key="3">
    <source>
        <dbReference type="Proteomes" id="UP001208938"/>
    </source>
</evidence>
<dbReference type="Pfam" id="PF06230">
    <property type="entry name" value="LpxI_C"/>
    <property type="match status" value="1"/>
</dbReference>
<comment type="caution">
    <text evidence="2">The sequence shown here is derived from an EMBL/GenBank/DDBJ whole genome shotgun (WGS) entry which is preliminary data.</text>
</comment>
<accession>A0ABT3GZ27</accession>
<dbReference type="PANTHER" id="PTHR39962:SF1">
    <property type="entry name" value="LPXI FAMILY PROTEIN"/>
    <property type="match status" value="1"/>
</dbReference>
<keyword evidence="3" id="KW-1185">Reference proteome</keyword>
<name>A0ABT3GZ27_9RHOB</name>
<dbReference type="RefSeq" id="WP_264507694.1">
    <property type="nucleotide sequence ID" value="NZ_JAPDFL010000001.1"/>
</dbReference>
<gene>
    <name evidence="2" type="ORF">OKW52_11070</name>
</gene>
<dbReference type="Proteomes" id="UP001208938">
    <property type="component" value="Unassembled WGS sequence"/>
</dbReference>